<dbReference type="Gene3D" id="2.70.98.70">
    <property type="match status" value="1"/>
</dbReference>
<evidence type="ECO:0000256" key="2">
    <source>
        <dbReference type="ARBA" id="ARBA00022729"/>
    </source>
</evidence>
<dbReference type="Proteomes" id="UP000600588">
    <property type="component" value="Unassembled WGS sequence"/>
</dbReference>
<evidence type="ECO:0000313" key="8">
    <source>
        <dbReference type="EMBL" id="MBD0832590.1"/>
    </source>
</evidence>
<dbReference type="AlphaFoldDB" id="A0A8J6U801"/>
<evidence type="ECO:0000259" key="6">
    <source>
        <dbReference type="Pfam" id="PF07940"/>
    </source>
</evidence>
<name>A0A8J6U801_9FLAO</name>
<dbReference type="InterPro" id="IPR008929">
    <property type="entry name" value="Chondroitin_lyas"/>
</dbReference>
<dbReference type="SUPFAM" id="SSF48230">
    <property type="entry name" value="Chondroitin AC/alginate lyase"/>
    <property type="match status" value="1"/>
</dbReference>
<comment type="caution">
    <text evidence="8">The sequence shown here is derived from an EMBL/GenBank/DDBJ whole genome shotgun (WGS) entry which is preliminary data.</text>
</comment>
<keyword evidence="3" id="KW-0574">Periplasm</keyword>
<dbReference type="PANTHER" id="PTHR39210">
    <property type="entry name" value="HEPARIN-SULFATE LYASE"/>
    <property type="match status" value="1"/>
</dbReference>
<feature type="chain" id="PRO_5035186364" evidence="5">
    <location>
        <begin position="19"/>
        <end position="712"/>
    </location>
</feature>
<evidence type="ECO:0000256" key="1">
    <source>
        <dbReference type="ARBA" id="ARBA00004418"/>
    </source>
</evidence>
<dbReference type="GO" id="GO:0042597">
    <property type="term" value="C:periplasmic space"/>
    <property type="evidence" value="ECO:0007669"/>
    <property type="project" value="UniProtKB-SubCell"/>
</dbReference>
<dbReference type="RefSeq" id="WP_188230381.1">
    <property type="nucleotide sequence ID" value="NZ_JACVXB010000004.1"/>
</dbReference>
<feature type="domain" description="Heparinase II/III-like C-terminal" evidence="6">
    <location>
        <begin position="433"/>
        <end position="613"/>
    </location>
</feature>
<accession>A0A8J6U801</accession>
<evidence type="ECO:0000259" key="7">
    <source>
        <dbReference type="Pfam" id="PF16889"/>
    </source>
</evidence>
<keyword evidence="2 5" id="KW-0732">Signal</keyword>
<dbReference type="InterPro" id="IPR031680">
    <property type="entry name" value="Hepar_II_III_N"/>
</dbReference>
<dbReference type="Gene3D" id="1.50.10.100">
    <property type="entry name" value="Chondroitin AC/alginate lyase"/>
    <property type="match status" value="1"/>
</dbReference>
<dbReference type="GO" id="GO:0016829">
    <property type="term" value="F:lyase activity"/>
    <property type="evidence" value="ECO:0007669"/>
    <property type="project" value="UniProtKB-KW"/>
</dbReference>
<sequence>MKRRITVLLFTISISVFAQTKGVLESLDFNFSELKKVKEAYNQGNDKRALQELLKIYIAKQPLYLKMDQSDLDYLKLNYPKDVAKVLETANQVLDQYFVFRDEWAMEKTNVPYQFKKEIDWSIIPFEDPEWCYMLNRHRYWEDLGRAYYLTGEEKYAKGFINQVTHWIDNNPISNELLNLSWRRIEAGIRCENWIKSFEYVKHSKHFTPQFLAKFLMSLKEHAEYLNKDFSNFSKTSNWGVLEFHGLFNVSQFLNDFKDADNWQRHALNNLETCINLQILDDGTQWEQSPMYHNEVFHCFMNVNLLAQRKHIKLPKDIVQKTRDMAYANIQWQKPNFHQPLLGDSDDTDLRGLLTLAAYLYQDSVLKSRAYQTFDFNTYCILGKDEMLSYRQLTAKQPEFLSVFQKSSGDFYMRNSWDENASYTSFHLKKLGCGHGHDNILHVSLFANGRDYLVDNGRYTYVNTKWRAFFKESKSHNTLGVDDLSNSVYGSSWSNKYDATSKGIETVISESFDYAEAENIAYERLENPVTMKRQLLYLKPNIWLLFDSFHTKGRHKFSQYFNFPDSSVELNYNTIETTYKKDNLRIQPIKDVEVSLKDSWFSSEYNLKTESKRAEIFNHSLGFTSFITLLYFPDQTKLKYEKIPVYDRNNKLLSDSQAEAINLSIEETNYTIMVVYNRPPGTHFYSVNNQIVSGEVVLIETKDGKTSTKVIK</sequence>
<dbReference type="Pfam" id="PF16889">
    <property type="entry name" value="Hepar_II_III_N"/>
    <property type="match status" value="1"/>
</dbReference>
<protein>
    <submittedName>
        <fullName evidence="8">Alginate lyase family protein</fullName>
    </submittedName>
</protein>
<comment type="subcellular location">
    <subcellularLocation>
        <location evidence="1">Periplasm</location>
    </subcellularLocation>
</comment>
<dbReference type="PANTHER" id="PTHR39210:SF1">
    <property type="entry name" value="HEPARIN-SULFATE LYASE"/>
    <property type="match status" value="1"/>
</dbReference>
<reference evidence="8 9" key="1">
    <citation type="submission" date="2020-09" db="EMBL/GenBank/DDBJ databases">
        <title>TT11 complete genome.</title>
        <authorList>
            <person name="Wu Z."/>
        </authorList>
    </citation>
    <scope>NUCLEOTIDE SEQUENCE [LARGE SCALE GENOMIC DNA]</scope>
    <source>
        <strain evidence="8 9">TT11</strain>
    </source>
</reference>
<gene>
    <name evidence="8" type="ORF">ICJ83_10650</name>
</gene>
<feature type="signal peptide" evidence="5">
    <location>
        <begin position="1"/>
        <end position="18"/>
    </location>
</feature>
<proteinExistence type="predicted"/>
<dbReference type="EMBL" id="JACVXB010000004">
    <property type="protein sequence ID" value="MBD0832590.1"/>
    <property type="molecule type" value="Genomic_DNA"/>
</dbReference>
<evidence type="ECO:0000256" key="3">
    <source>
        <dbReference type="ARBA" id="ARBA00022764"/>
    </source>
</evidence>
<organism evidence="8 9">
    <name type="scientific">Aestuariibaculum sediminum</name>
    <dbReference type="NCBI Taxonomy" id="2770637"/>
    <lineage>
        <taxon>Bacteria</taxon>
        <taxon>Pseudomonadati</taxon>
        <taxon>Bacteroidota</taxon>
        <taxon>Flavobacteriia</taxon>
        <taxon>Flavobacteriales</taxon>
        <taxon>Flavobacteriaceae</taxon>
    </lineage>
</organism>
<dbReference type="InterPro" id="IPR012480">
    <property type="entry name" value="Hepar_II_III_C"/>
</dbReference>
<evidence type="ECO:0000256" key="5">
    <source>
        <dbReference type="SAM" id="SignalP"/>
    </source>
</evidence>
<keyword evidence="4 8" id="KW-0456">Lyase</keyword>
<evidence type="ECO:0000313" key="9">
    <source>
        <dbReference type="Proteomes" id="UP000600588"/>
    </source>
</evidence>
<keyword evidence="9" id="KW-1185">Reference proteome</keyword>
<dbReference type="Pfam" id="PF07940">
    <property type="entry name" value="Hepar_II_III_C"/>
    <property type="match status" value="1"/>
</dbReference>
<feature type="domain" description="Heparin-sulfate lyase N-terminal" evidence="7">
    <location>
        <begin position="24"/>
        <end position="349"/>
    </location>
</feature>
<evidence type="ECO:0000256" key="4">
    <source>
        <dbReference type="ARBA" id="ARBA00023239"/>
    </source>
</evidence>